<dbReference type="SUPFAM" id="SSF81321">
    <property type="entry name" value="Family A G protein-coupled receptor-like"/>
    <property type="match status" value="1"/>
</dbReference>
<keyword evidence="7 13" id="KW-0472">Membrane</keyword>
<dbReference type="GO" id="GO:0042277">
    <property type="term" value="F:peptide binding"/>
    <property type="evidence" value="ECO:0007669"/>
    <property type="project" value="TreeGrafter"/>
</dbReference>
<dbReference type="FunFam" id="1.20.1070.10:FF:000199">
    <property type="entry name" value="Gonadotropin-releasing hormone II receptor"/>
    <property type="match status" value="1"/>
</dbReference>
<evidence type="ECO:0000256" key="4">
    <source>
        <dbReference type="ARBA" id="ARBA00022692"/>
    </source>
</evidence>
<evidence type="ECO:0000256" key="6">
    <source>
        <dbReference type="ARBA" id="ARBA00023040"/>
    </source>
</evidence>
<evidence type="ECO:0000256" key="1">
    <source>
        <dbReference type="ARBA" id="ARBA00004651"/>
    </source>
</evidence>
<evidence type="ECO:0000256" key="11">
    <source>
        <dbReference type="ARBA" id="ARBA00082552"/>
    </source>
</evidence>
<dbReference type="PRINTS" id="PR00237">
    <property type="entry name" value="GPCRRHODOPSN"/>
</dbReference>
<evidence type="ECO:0000256" key="2">
    <source>
        <dbReference type="ARBA" id="ARBA00022475"/>
    </source>
</evidence>
<dbReference type="InterPro" id="IPR000276">
    <property type="entry name" value="GPCR_Rhodpsn"/>
</dbReference>
<feature type="transmembrane region" description="Helical" evidence="13">
    <location>
        <begin position="484"/>
        <end position="504"/>
    </location>
</feature>
<dbReference type="Pfam" id="PF00001">
    <property type="entry name" value="7tm_1"/>
    <property type="match status" value="1"/>
</dbReference>
<dbReference type="GO" id="GO:0004930">
    <property type="term" value="F:G protein-coupled receptor activity"/>
    <property type="evidence" value="ECO:0007669"/>
    <property type="project" value="UniProtKB-KW"/>
</dbReference>
<dbReference type="PANTHER" id="PTHR24241">
    <property type="entry name" value="NEUROPEPTIDE RECEPTOR-RELATED G-PROTEIN COUPLED RECEPTOR"/>
    <property type="match status" value="1"/>
</dbReference>
<evidence type="ECO:0000259" key="14">
    <source>
        <dbReference type="PROSITE" id="PS50262"/>
    </source>
</evidence>
<dbReference type="AlphaFoldDB" id="A0A9N7TQG5"/>
<keyword evidence="5 13" id="KW-1133">Transmembrane helix</keyword>
<comment type="caution">
    <text evidence="15">The sequence shown here is derived from an EMBL/GenBank/DDBJ whole genome shotgun (WGS) entry which is preliminary data.</text>
</comment>
<feature type="transmembrane region" description="Helical" evidence="13">
    <location>
        <begin position="443"/>
        <end position="463"/>
    </location>
</feature>
<keyword evidence="8" id="KW-1015">Disulfide bond</keyword>
<evidence type="ECO:0000313" key="15">
    <source>
        <dbReference type="EMBL" id="CAB1416279.1"/>
    </source>
</evidence>
<keyword evidence="3" id="KW-0597">Phosphoprotein</keyword>
<dbReference type="EMBL" id="CADEAL010000200">
    <property type="protein sequence ID" value="CAB1416279.1"/>
    <property type="molecule type" value="Genomic_DNA"/>
</dbReference>
<dbReference type="CDD" id="cd15383">
    <property type="entry name" value="7tmA_GnRHR_vertebrate"/>
    <property type="match status" value="1"/>
</dbReference>
<dbReference type="PRINTS" id="PR00529">
    <property type="entry name" value="GNADOTRPHINR"/>
</dbReference>
<keyword evidence="2" id="KW-1003">Cell membrane</keyword>
<accession>A0A9N7TQG5</accession>
<dbReference type="PROSITE" id="PS50262">
    <property type="entry name" value="G_PROTEIN_RECEP_F1_2"/>
    <property type="match status" value="1"/>
</dbReference>
<dbReference type="GO" id="GO:0032870">
    <property type="term" value="P:cellular response to hormone stimulus"/>
    <property type="evidence" value="ECO:0007669"/>
    <property type="project" value="TreeGrafter"/>
</dbReference>
<dbReference type="Proteomes" id="UP001153269">
    <property type="component" value="Unassembled WGS sequence"/>
</dbReference>
<name>A0A9N7TQG5_PLEPL</name>
<keyword evidence="10" id="KW-0807">Transducer</keyword>
<evidence type="ECO:0000256" key="5">
    <source>
        <dbReference type="ARBA" id="ARBA00022989"/>
    </source>
</evidence>
<feature type="compositionally biased region" description="Basic and acidic residues" evidence="12">
    <location>
        <begin position="117"/>
        <end position="145"/>
    </location>
</feature>
<evidence type="ECO:0000313" key="16">
    <source>
        <dbReference type="Proteomes" id="UP001153269"/>
    </source>
</evidence>
<feature type="transmembrane region" description="Helical" evidence="13">
    <location>
        <begin position="534"/>
        <end position="557"/>
    </location>
</feature>
<evidence type="ECO:0000256" key="9">
    <source>
        <dbReference type="ARBA" id="ARBA00023170"/>
    </source>
</evidence>
<dbReference type="Gene3D" id="1.20.1070.10">
    <property type="entry name" value="Rhodopsin 7-helix transmembrane proteins"/>
    <property type="match status" value="1"/>
</dbReference>
<dbReference type="GO" id="GO:0005886">
    <property type="term" value="C:plasma membrane"/>
    <property type="evidence" value="ECO:0007669"/>
    <property type="project" value="UniProtKB-SubCell"/>
</dbReference>
<reference evidence="15" key="1">
    <citation type="submission" date="2020-03" db="EMBL/GenBank/DDBJ databases">
        <authorList>
            <person name="Weist P."/>
        </authorList>
    </citation>
    <scope>NUCLEOTIDE SEQUENCE</scope>
</reference>
<feature type="compositionally biased region" description="Basic and acidic residues" evidence="12">
    <location>
        <begin position="86"/>
        <end position="104"/>
    </location>
</feature>
<organism evidence="15 16">
    <name type="scientific">Pleuronectes platessa</name>
    <name type="common">European plaice</name>
    <dbReference type="NCBI Taxonomy" id="8262"/>
    <lineage>
        <taxon>Eukaryota</taxon>
        <taxon>Metazoa</taxon>
        <taxon>Chordata</taxon>
        <taxon>Craniata</taxon>
        <taxon>Vertebrata</taxon>
        <taxon>Euteleostomi</taxon>
        <taxon>Actinopterygii</taxon>
        <taxon>Neopterygii</taxon>
        <taxon>Teleostei</taxon>
        <taxon>Neoteleostei</taxon>
        <taxon>Acanthomorphata</taxon>
        <taxon>Carangaria</taxon>
        <taxon>Pleuronectiformes</taxon>
        <taxon>Pleuronectoidei</taxon>
        <taxon>Pleuronectidae</taxon>
        <taxon>Pleuronectes</taxon>
    </lineage>
</organism>
<feature type="compositionally biased region" description="Basic and acidic residues" evidence="12">
    <location>
        <begin position="157"/>
        <end position="168"/>
    </location>
</feature>
<evidence type="ECO:0000256" key="3">
    <source>
        <dbReference type="ARBA" id="ARBA00022553"/>
    </source>
</evidence>
<feature type="compositionally biased region" description="Low complexity" evidence="12">
    <location>
        <begin position="7"/>
        <end position="25"/>
    </location>
</feature>
<dbReference type="InterPro" id="IPR017452">
    <property type="entry name" value="GPCR_Rhodpsn_7TM"/>
</dbReference>
<keyword evidence="4 13" id="KW-0812">Transmembrane</keyword>
<dbReference type="GO" id="GO:0016500">
    <property type="term" value="F:protein-hormone receptor activity"/>
    <property type="evidence" value="ECO:0007669"/>
    <property type="project" value="InterPro"/>
</dbReference>
<gene>
    <name evidence="15" type="ORF">PLEPLA_LOCUS4070</name>
</gene>
<feature type="transmembrane region" description="Helical" evidence="13">
    <location>
        <begin position="371"/>
        <end position="393"/>
    </location>
</feature>
<proteinExistence type="predicted"/>
<evidence type="ECO:0000256" key="13">
    <source>
        <dbReference type="SAM" id="Phobius"/>
    </source>
</evidence>
<feature type="transmembrane region" description="Helical" evidence="13">
    <location>
        <begin position="593"/>
        <end position="615"/>
    </location>
</feature>
<evidence type="ECO:0000256" key="10">
    <source>
        <dbReference type="ARBA" id="ARBA00023224"/>
    </source>
</evidence>
<evidence type="ECO:0000256" key="12">
    <source>
        <dbReference type="SAM" id="MobiDB-lite"/>
    </source>
</evidence>
<feature type="domain" description="G-protein coupled receptors family 1 profile" evidence="14">
    <location>
        <begin position="384"/>
        <end position="646"/>
    </location>
</feature>
<keyword evidence="16" id="KW-1185">Reference proteome</keyword>
<dbReference type="InterPro" id="IPR001658">
    <property type="entry name" value="GphnRH_fam_rcpt"/>
</dbReference>
<keyword evidence="6" id="KW-0297">G-protein coupled receptor</keyword>
<feature type="region of interest" description="Disordered" evidence="12">
    <location>
        <begin position="1"/>
        <end position="168"/>
    </location>
</feature>
<protein>
    <recommendedName>
        <fullName evidence="11">Type II GnRH receptor</fullName>
    </recommendedName>
</protein>
<evidence type="ECO:0000256" key="8">
    <source>
        <dbReference type="ARBA" id="ARBA00023157"/>
    </source>
</evidence>
<keyword evidence="9" id="KW-0675">Receptor</keyword>
<sequence length="699" mass="78862">MKREVQQKTQQTKTRTVRPGPGPSDQDQDPDRQTRAVRPGPGPSDQDRLTKYRTRTVRPGPSDQSRQTRTRTIRPGPSDQVQNQDRQTRTVRPEPSDQDQDHQTRTVRPRPGPGPSDESRQTRTRAETRTSDQDPDQDQGRDQDVRSGPGPSDQDQDQDRQTRTVRSAEMHSGSLILLFLGLWAELAAGRAILKDPEMQSIADDLQVALMDFSRILKETSFPRDLLAPPCHHVMDLNQGSQLLHRLAQYQTCAAQLVSLSPDVDALCRVVTLNHDLLQHLGGSHQDSAVCPSSSSSSPADFDSVRQSLRCVQCWSQQVSTFRMSGDWSIPGVSSLSPPSSHVAPPPTNVSQPHPLSDWDAPSFTRAAQFRVGATLVLFLFAACSNLALLASVWRGRRLASHLRPLMLSLASADLMMTFVVMPLDAVWNRTVQWYGGDVLCKLLSFLKLFAMHASAFILVVISLDRQHAILHPLEALSAHRRNRRMVLTAWSLSLLLASPQLFIFRTIMVDGEDFTQCASHGSFSRRWQETLYNMFHFTTLYVVPLLVMSCCYSRILLHIHQQHMRDKAGDSYLRRSGTDVIPKARMKTLKMTLVIVLSFVVCWTPYYLLGIWYWFQPEMLRVTPEYIHHALFVFGNLNTCCDPVIYGFYTPSFRADLAVCFRRTTSAAAALPRSPERLCARRRPRSKEHDTPVNNHAAA</sequence>
<dbReference type="PANTHER" id="PTHR24241:SF183">
    <property type="entry name" value="GONADOTROPIN RELEASING HORMONE RECEPTOR"/>
    <property type="match status" value="1"/>
</dbReference>
<feature type="transmembrane region" description="Helical" evidence="13">
    <location>
        <begin position="405"/>
        <end position="423"/>
    </location>
</feature>
<comment type="subcellular location">
    <subcellularLocation>
        <location evidence="1">Cell membrane</location>
        <topology evidence="1">Multi-pass membrane protein</topology>
    </subcellularLocation>
</comment>
<evidence type="ECO:0000256" key="7">
    <source>
        <dbReference type="ARBA" id="ARBA00023136"/>
    </source>
</evidence>